<keyword evidence="4" id="KW-1185">Reference proteome</keyword>
<evidence type="ECO:0000313" key="4">
    <source>
        <dbReference type="Proteomes" id="UP000192903"/>
    </source>
</evidence>
<dbReference type="Pfam" id="PF00106">
    <property type="entry name" value="adh_short"/>
    <property type="match status" value="1"/>
</dbReference>
<dbReference type="InterPro" id="IPR002347">
    <property type="entry name" value="SDR_fam"/>
</dbReference>
<evidence type="ECO:0000256" key="1">
    <source>
        <dbReference type="RuleBase" id="RU000363"/>
    </source>
</evidence>
<proteinExistence type="inferred from homology"/>
<dbReference type="Proteomes" id="UP000192903">
    <property type="component" value="Unassembled WGS sequence"/>
</dbReference>
<dbReference type="InterPro" id="IPR036291">
    <property type="entry name" value="NAD(P)-bd_dom_sf"/>
</dbReference>
<dbReference type="PRINTS" id="PR00080">
    <property type="entry name" value="SDRFAMILY"/>
</dbReference>
<sequence>MAAPGNTDIAPEPAQKRIKIMSKQVIVITGASSGFGALAARALARAGHTVYAGIRATETRNAKAVADAAAFAKENGVDLRTVELDVANGASVEAGIAKVIAEEGRIDVIVHNAGHMSFGPAEAFTPEQFAELYDINVLSTQRVNRAALPHMRKAGRGLVVWVSSSSTRGGTPPYLSPYFAAKAAMDSLAVSYASELTRWGIETSIIVPGAFTKGTNHFAHSGAPADIARAAEYNDGPYKGVPEQALQGLASLEPADADAAEVAAAIVDVVGKPFGKRPFRVHIDPSEDGAEIVNGVADRVRAELFRRIGLEDLLKPTVIG</sequence>
<gene>
    <name evidence="3" type="ORF">SAMN02982989_2429</name>
</gene>
<protein>
    <submittedName>
        <fullName evidence="3">NADP-dependent 3-hydroxy acid dehydrogenase YdfG</fullName>
    </submittedName>
</protein>
<evidence type="ECO:0000313" key="3">
    <source>
        <dbReference type="EMBL" id="SMF47289.1"/>
    </source>
</evidence>
<dbReference type="STRING" id="464029.SAMN02982989_2429"/>
<accession>A0A1X7F7K0</accession>
<comment type="similarity">
    <text evidence="1">Belongs to the short-chain dehydrogenases/reductases (SDR) family.</text>
</comment>
<evidence type="ECO:0000259" key="2">
    <source>
        <dbReference type="SMART" id="SM00822"/>
    </source>
</evidence>
<dbReference type="InterPro" id="IPR057326">
    <property type="entry name" value="KR_dom"/>
</dbReference>
<dbReference type="Gene3D" id="3.40.50.720">
    <property type="entry name" value="NAD(P)-binding Rossmann-like Domain"/>
    <property type="match status" value="1"/>
</dbReference>
<dbReference type="SUPFAM" id="SSF51735">
    <property type="entry name" value="NAD(P)-binding Rossmann-fold domains"/>
    <property type="match status" value="1"/>
</dbReference>
<dbReference type="InterPro" id="IPR051911">
    <property type="entry name" value="SDR_oxidoreductase"/>
</dbReference>
<dbReference type="SMART" id="SM00822">
    <property type="entry name" value="PKS_KR"/>
    <property type="match status" value="1"/>
</dbReference>
<dbReference type="PRINTS" id="PR00081">
    <property type="entry name" value="GDHRDH"/>
</dbReference>
<dbReference type="AlphaFoldDB" id="A0A1X7F7K0"/>
<dbReference type="PANTHER" id="PTHR43976">
    <property type="entry name" value="SHORT CHAIN DEHYDROGENASE"/>
    <property type="match status" value="1"/>
</dbReference>
<name>A0A1X7F7K0_9HYPH</name>
<feature type="domain" description="Ketoreductase" evidence="2">
    <location>
        <begin position="24"/>
        <end position="211"/>
    </location>
</feature>
<dbReference type="EMBL" id="FXAF01000006">
    <property type="protein sequence ID" value="SMF47289.1"/>
    <property type="molecule type" value="Genomic_DNA"/>
</dbReference>
<reference evidence="4" key="1">
    <citation type="submission" date="2017-04" db="EMBL/GenBank/DDBJ databases">
        <authorList>
            <person name="Varghese N."/>
            <person name="Submissions S."/>
        </authorList>
    </citation>
    <scope>NUCLEOTIDE SEQUENCE [LARGE SCALE GENOMIC DNA]</scope>
    <source>
        <strain evidence="4">B4P</strain>
    </source>
</reference>
<dbReference type="PANTHER" id="PTHR43976:SF9">
    <property type="entry name" value="OXIDOREDUCTASE"/>
    <property type="match status" value="1"/>
</dbReference>
<organism evidence="3 4">
    <name type="scientific">Xaviernesmea oryzae</name>
    <dbReference type="NCBI Taxonomy" id="464029"/>
    <lineage>
        <taxon>Bacteria</taxon>
        <taxon>Pseudomonadati</taxon>
        <taxon>Pseudomonadota</taxon>
        <taxon>Alphaproteobacteria</taxon>
        <taxon>Hyphomicrobiales</taxon>
        <taxon>Rhizobiaceae</taxon>
        <taxon>Rhizobium/Agrobacterium group</taxon>
        <taxon>Xaviernesmea</taxon>
    </lineage>
</organism>